<reference evidence="1 2" key="1">
    <citation type="submission" date="2014-08" db="EMBL/GenBank/DDBJ databases">
        <title>Genomic and Phenotypic Diversity of Colwellia psychrerythraea strains from Disparate Marine Basins.</title>
        <authorList>
            <person name="Techtmann S.M."/>
            <person name="Stelling S.C."/>
            <person name="Utturkar S.M."/>
            <person name="Alshibli N."/>
            <person name="Harris A."/>
            <person name="Brown S.D."/>
            <person name="Hazen T.C."/>
        </authorList>
    </citation>
    <scope>NUCLEOTIDE SEQUENCE [LARGE SCALE GENOMIC DNA]</scope>
    <source>
        <strain evidence="1 2">GAB14E</strain>
    </source>
</reference>
<dbReference type="EMBL" id="JQEC01000015">
    <property type="protein sequence ID" value="KGJ95209.1"/>
    <property type="molecule type" value="Genomic_DNA"/>
</dbReference>
<evidence type="ECO:0000313" key="2">
    <source>
        <dbReference type="Proteomes" id="UP000029868"/>
    </source>
</evidence>
<dbReference type="AlphaFoldDB" id="A0A099KWV1"/>
<organism evidence="1 2">
    <name type="scientific">Colwellia psychrerythraea</name>
    <name type="common">Vibrio psychroerythus</name>
    <dbReference type="NCBI Taxonomy" id="28229"/>
    <lineage>
        <taxon>Bacteria</taxon>
        <taxon>Pseudomonadati</taxon>
        <taxon>Pseudomonadota</taxon>
        <taxon>Gammaproteobacteria</taxon>
        <taxon>Alteromonadales</taxon>
        <taxon>Colwelliaceae</taxon>
        <taxon>Colwellia</taxon>
    </lineage>
</organism>
<protein>
    <submittedName>
        <fullName evidence="1">Uncharacterized protein</fullName>
    </submittedName>
</protein>
<name>A0A099KWV1_COLPS</name>
<gene>
    <name evidence="1" type="ORF">GAB14E_1991</name>
</gene>
<dbReference type="PATRIC" id="fig|28229.3.peg.1598"/>
<evidence type="ECO:0000313" key="1">
    <source>
        <dbReference type="EMBL" id="KGJ95209.1"/>
    </source>
</evidence>
<sequence>MYQPSDKTKQVIENLNKLDTPAIIDEQEDKVIVVNYPLSFLLLESEEDSFVKGYN</sequence>
<dbReference type="Proteomes" id="UP000029868">
    <property type="component" value="Unassembled WGS sequence"/>
</dbReference>
<dbReference type="RefSeq" id="WP_156115692.1">
    <property type="nucleotide sequence ID" value="NZ_JQEC01000015.1"/>
</dbReference>
<proteinExistence type="predicted"/>
<comment type="caution">
    <text evidence="1">The sequence shown here is derived from an EMBL/GenBank/DDBJ whole genome shotgun (WGS) entry which is preliminary data.</text>
</comment>
<accession>A0A099KWV1</accession>